<reference evidence="9" key="1">
    <citation type="journal article" date="2017" name="Genome Announc.">
        <title>High-Quality Whole-Genome Sequences of the Oligo-Mouse-Microbiota Bacterial Community.</title>
        <authorList>
            <person name="Garzetti D."/>
            <person name="Brugiroux S."/>
            <person name="Bunk B."/>
            <person name="Pukall R."/>
            <person name="McCoy K.D."/>
            <person name="Macpherson A.J."/>
            <person name="Stecher B."/>
        </authorList>
    </citation>
    <scope>NUCLEOTIDE SEQUENCE</scope>
    <source>
        <strain evidence="9">KB18</strain>
    </source>
</reference>
<protein>
    <submittedName>
        <fullName evidence="10">Sugar ABC transporter permease</fullName>
    </submittedName>
</protein>
<proteinExistence type="inferred from homology"/>
<comment type="similarity">
    <text evidence="7">Belongs to the binding-protein-dependent transport system permease family.</text>
</comment>
<feature type="transmembrane region" description="Helical" evidence="7">
    <location>
        <begin position="257"/>
        <end position="279"/>
    </location>
</feature>
<dbReference type="AlphaFoldDB" id="A0A1Z2XNU6"/>
<reference evidence="10 12" key="3">
    <citation type="submission" date="2020-11" db="EMBL/GenBank/DDBJ databases">
        <title>Closed and high quality bacterial genomes of the OMM12 community.</title>
        <authorList>
            <person name="Marbouty M."/>
            <person name="Lamy-Besnier Q."/>
            <person name="Debarbieux L."/>
            <person name="Koszul R."/>
        </authorList>
    </citation>
    <scope>NUCLEOTIDE SEQUENCE [LARGE SCALE GENOMIC DNA]</scope>
    <source>
        <strain evidence="10 12">KB18</strain>
    </source>
</reference>
<dbReference type="Gene3D" id="1.10.3720.10">
    <property type="entry name" value="MetI-like"/>
    <property type="match status" value="1"/>
</dbReference>
<dbReference type="GO" id="GO:0055085">
    <property type="term" value="P:transmembrane transport"/>
    <property type="evidence" value="ECO:0007669"/>
    <property type="project" value="InterPro"/>
</dbReference>
<dbReference type="InterPro" id="IPR035906">
    <property type="entry name" value="MetI-like_sf"/>
</dbReference>
<evidence type="ECO:0000259" key="8">
    <source>
        <dbReference type="PROSITE" id="PS50928"/>
    </source>
</evidence>
<dbReference type="EMBL" id="CP065321">
    <property type="protein sequence ID" value="QQR29395.1"/>
    <property type="molecule type" value="Genomic_DNA"/>
</dbReference>
<dbReference type="Pfam" id="PF00528">
    <property type="entry name" value="BPD_transp_1"/>
    <property type="match status" value="1"/>
</dbReference>
<feature type="transmembrane region" description="Helical" evidence="7">
    <location>
        <begin position="72"/>
        <end position="91"/>
    </location>
</feature>
<keyword evidence="6 7" id="KW-0472">Membrane</keyword>
<evidence type="ECO:0000313" key="12">
    <source>
        <dbReference type="Proteomes" id="UP000596035"/>
    </source>
</evidence>
<evidence type="ECO:0000313" key="10">
    <source>
        <dbReference type="EMBL" id="QQR29395.1"/>
    </source>
</evidence>
<keyword evidence="11" id="KW-1185">Reference proteome</keyword>
<evidence type="ECO:0000256" key="5">
    <source>
        <dbReference type="ARBA" id="ARBA00022989"/>
    </source>
</evidence>
<dbReference type="CDD" id="cd06261">
    <property type="entry name" value="TM_PBP2"/>
    <property type="match status" value="1"/>
</dbReference>
<dbReference type="InterPro" id="IPR000515">
    <property type="entry name" value="MetI-like"/>
</dbReference>
<feature type="transmembrane region" description="Helical" evidence="7">
    <location>
        <begin position="137"/>
        <end position="160"/>
    </location>
</feature>
<feature type="domain" description="ABC transmembrane type-1" evidence="8">
    <location>
        <begin position="66"/>
        <end position="275"/>
    </location>
</feature>
<feature type="transmembrane region" description="Helical" evidence="7">
    <location>
        <begin position="12"/>
        <end position="37"/>
    </location>
</feature>
<gene>
    <name evidence="9" type="ORF">ADH66_05180</name>
    <name evidence="10" type="ORF">I5Q82_15255</name>
</gene>
<dbReference type="PROSITE" id="PS51257">
    <property type="entry name" value="PROKAR_LIPOPROTEIN"/>
    <property type="match status" value="1"/>
</dbReference>
<organism evidence="10 12">
    <name type="scientific">Acutalibacter muris</name>
    <dbReference type="NCBI Taxonomy" id="1796620"/>
    <lineage>
        <taxon>Bacteria</taxon>
        <taxon>Bacillati</taxon>
        <taxon>Bacillota</taxon>
        <taxon>Clostridia</taxon>
        <taxon>Eubacteriales</taxon>
        <taxon>Acutalibacteraceae</taxon>
        <taxon>Acutalibacter</taxon>
    </lineage>
</organism>
<evidence type="ECO:0000313" key="9">
    <source>
        <dbReference type="EMBL" id="ASB40105.1"/>
    </source>
</evidence>
<dbReference type="GO" id="GO:0005886">
    <property type="term" value="C:plasma membrane"/>
    <property type="evidence" value="ECO:0007669"/>
    <property type="project" value="UniProtKB-SubCell"/>
</dbReference>
<dbReference type="RefSeq" id="WP_066534804.1">
    <property type="nucleotide sequence ID" value="NZ_CP021422.1"/>
</dbReference>
<comment type="subcellular location">
    <subcellularLocation>
        <location evidence="1 7">Cell membrane</location>
        <topology evidence="1 7">Multi-pass membrane protein</topology>
    </subcellularLocation>
</comment>
<keyword evidence="3" id="KW-1003">Cell membrane</keyword>
<reference evidence="11" key="2">
    <citation type="submission" date="2017-05" db="EMBL/GenBank/DDBJ databases">
        <title>Improved OligoMM genomes.</title>
        <authorList>
            <person name="Garzetti D."/>
        </authorList>
    </citation>
    <scope>NUCLEOTIDE SEQUENCE [LARGE SCALE GENOMIC DNA]</scope>
    <source>
        <strain evidence="11">KB18</strain>
    </source>
</reference>
<feature type="transmembrane region" description="Helical" evidence="7">
    <location>
        <begin position="204"/>
        <end position="220"/>
    </location>
</feature>
<evidence type="ECO:0000256" key="4">
    <source>
        <dbReference type="ARBA" id="ARBA00022692"/>
    </source>
</evidence>
<dbReference type="Proteomes" id="UP000596035">
    <property type="component" value="Chromosome"/>
</dbReference>
<evidence type="ECO:0000256" key="7">
    <source>
        <dbReference type="RuleBase" id="RU363032"/>
    </source>
</evidence>
<evidence type="ECO:0000256" key="3">
    <source>
        <dbReference type="ARBA" id="ARBA00022475"/>
    </source>
</evidence>
<feature type="transmembrane region" description="Helical" evidence="7">
    <location>
        <begin position="103"/>
        <end position="125"/>
    </location>
</feature>
<dbReference type="PANTHER" id="PTHR30193:SF37">
    <property type="entry name" value="INNER MEMBRANE ABC TRANSPORTER PERMEASE PROTEIN YCJO"/>
    <property type="match status" value="1"/>
</dbReference>
<dbReference type="InterPro" id="IPR051393">
    <property type="entry name" value="ABC_transporter_permease"/>
</dbReference>
<dbReference type="EMBL" id="CP021422">
    <property type="protein sequence ID" value="ASB40105.1"/>
    <property type="molecule type" value="Genomic_DNA"/>
</dbReference>
<name>A0A1Z2XNU6_9FIRM</name>
<dbReference type="KEGG" id="amur:ADH66_05180"/>
<accession>A0A1Z2XNU6</accession>
<evidence type="ECO:0000256" key="6">
    <source>
        <dbReference type="ARBA" id="ARBA00023136"/>
    </source>
</evidence>
<evidence type="ECO:0000256" key="2">
    <source>
        <dbReference type="ARBA" id="ARBA00022448"/>
    </source>
</evidence>
<keyword evidence="4 7" id="KW-0812">Transmembrane</keyword>
<evidence type="ECO:0000313" key="11">
    <source>
        <dbReference type="Proteomes" id="UP000196710"/>
    </source>
</evidence>
<keyword evidence="5 7" id="KW-1133">Transmembrane helix</keyword>
<keyword evidence="2 7" id="KW-0813">Transport</keyword>
<dbReference type="SUPFAM" id="SSF161098">
    <property type="entry name" value="MetI-like"/>
    <property type="match status" value="1"/>
</dbReference>
<evidence type="ECO:0000256" key="1">
    <source>
        <dbReference type="ARBA" id="ARBA00004651"/>
    </source>
</evidence>
<dbReference type="PANTHER" id="PTHR30193">
    <property type="entry name" value="ABC TRANSPORTER PERMEASE PROTEIN"/>
    <property type="match status" value="1"/>
</dbReference>
<dbReference type="PROSITE" id="PS50928">
    <property type="entry name" value="ABC_TM1"/>
    <property type="match status" value="1"/>
</dbReference>
<dbReference type="Proteomes" id="UP000196710">
    <property type="component" value="Chromosome"/>
</dbReference>
<sequence length="287" mass="32011">MKRSKTALQGYLLIAPLMIGCLLFYAIPFVLVVQYSLSTGSGDALYFIGTYNYQDVTANHMFTLAFGNTMRFLAAALPLIMVLAYAIALLMQKHANKHKLLKSVFLFPYIMPVVGAVILVELLFAETGLVPGIANAIGLPMVDWLGGPAAFGVVLLLYLWKNTGYSVILLLAGLVTIPEEQYSAADLDGASGWQKFYYITTPQMWYSVFFAIIFSLINAFKCFREIFLIGGTHPNENIYMLQHFLNNSFENLNYAKLSVASVLLLIVVLIVFAAFYIFVRKKEAFRA</sequence>